<keyword evidence="1" id="KW-0812">Transmembrane</keyword>
<feature type="transmembrane region" description="Helical" evidence="1">
    <location>
        <begin position="72"/>
        <end position="92"/>
    </location>
</feature>
<proteinExistence type="predicted"/>
<feature type="transmembrane region" description="Helical" evidence="1">
    <location>
        <begin position="123"/>
        <end position="142"/>
    </location>
</feature>
<keyword evidence="1" id="KW-0472">Membrane</keyword>
<keyword evidence="1" id="KW-1133">Transmembrane helix</keyword>
<dbReference type="AlphaFoldDB" id="A0AAW7DVI4"/>
<evidence type="ECO:0000256" key="1">
    <source>
        <dbReference type="SAM" id="Phobius"/>
    </source>
</evidence>
<feature type="transmembrane region" description="Helical" evidence="1">
    <location>
        <begin position="12"/>
        <end position="36"/>
    </location>
</feature>
<gene>
    <name evidence="2" type="ORF">HX099_08530</name>
</gene>
<feature type="transmembrane region" description="Helical" evidence="1">
    <location>
        <begin position="48"/>
        <end position="66"/>
    </location>
</feature>
<reference evidence="2" key="2">
    <citation type="journal article" date="2022" name="Sci. Total Environ.">
        <title>Prevalence, transmission, and molecular epidemiology of tet(X)-positive bacteria among humans, animals, and environmental niches in China: An epidemiological, and genomic-based study.</title>
        <authorList>
            <person name="Dong N."/>
            <person name="Zeng Y."/>
            <person name="Cai C."/>
            <person name="Sun C."/>
            <person name="Lu J."/>
            <person name="Liu C."/>
            <person name="Zhou H."/>
            <person name="Sun Q."/>
            <person name="Shu L."/>
            <person name="Wang H."/>
            <person name="Wang Y."/>
            <person name="Wang S."/>
            <person name="Wu C."/>
            <person name="Chan E.W."/>
            <person name="Chen G."/>
            <person name="Shen Z."/>
            <person name="Chen S."/>
            <person name="Zhang R."/>
        </authorList>
    </citation>
    <scope>NUCLEOTIDE SEQUENCE</scope>
    <source>
        <strain evidence="2">DF46-2-2</strain>
    </source>
</reference>
<accession>A0AAW7DVI4</accession>
<evidence type="ECO:0000313" key="2">
    <source>
        <dbReference type="EMBL" id="MDM1696701.1"/>
    </source>
</evidence>
<sequence length="180" mass="20444">MLGLLLLTGFLYPLIVYFGLQYFSPVVIALVIAGVWGTRLVLTQQPSYQRLIGVAVLLFCAVVIWQKEQSWLLWYPVIINSLLAVFFANSLIHGTPIIERLARLTEPDLPPSGIIYTRKVTQVWLVFFIVNGLVAAILTVLAPLSWWTFYNGLIAYVLMGCLMAGEWFVRRKVRHANEMD</sequence>
<comment type="caution">
    <text evidence="2">The sequence shown here is derived from an EMBL/GenBank/DDBJ whole genome shotgun (WGS) entry which is preliminary data.</text>
</comment>
<organism evidence="2 3">
    <name type="scientific">Thiopseudomonas alkaliphila</name>
    <dbReference type="NCBI Taxonomy" id="1697053"/>
    <lineage>
        <taxon>Bacteria</taxon>
        <taxon>Pseudomonadati</taxon>
        <taxon>Pseudomonadota</taxon>
        <taxon>Gammaproteobacteria</taxon>
        <taxon>Pseudomonadales</taxon>
        <taxon>Pseudomonadaceae</taxon>
        <taxon>Thiopseudomonas</taxon>
    </lineage>
</organism>
<name>A0AAW7DVI4_9GAMM</name>
<dbReference type="EMBL" id="JACANB010000005">
    <property type="protein sequence ID" value="MDM1696701.1"/>
    <property type="molecule type" value="Genomic_DNA"/>
</dbReference>
<reference evidence="2" key="1">
    <citation type="submission" date="2020-06" db="EMBL/GenBank/DDBJ databases">
        <authorList>
            <person name="Dong N."/>
        </authorList>
    </citation>
    <scope>NUCLEOTIDE SEQUENCE</scope>
    <source>
        <strain evidence="2">DF46-2-2</strain>
    </source>
</reference>
<dbReference type="Proteomes" id="UP001173465">
    <property type="component" value="Unassembled WGS sequence"/>
</dbReference>
<feature type="transmembrane region" description="Helical" evidence="1">
    <location>
        <begin position="148"/>
        <end position="169"/>
    </location>
</feature>
<protein>
    <recommendedName>
        <fullName evidence="4">Intracellular septation protein A</fullName>
    </recommendedName>
</protein>
<evidence type="ECO:0008006" key="4">
    <source>
        <dbReference type="Google" id="ProtNLM"/>
    </source>
</evidence>
<evidence type="ECO:0000313" key="3">
    <source>
        <dbReference type="Proteomes" id="UP001173465"/>
    </source>
</evidence>